<protein>
    <submittedName>
        <fullName evidence="1">Uncharacterized protein</fullName>
    </submittedName>
</protein>
<comment type="caution">
    <text evidence="1">The sequence shown here is derived from an EMBL/GenBank/DDBJ whole genome shotgun (WGS) entry which is preliminary data.</text>
</comment>
<evidence type="ECO:0000313" key="2">
    <source>
        <dbReference type="Proteomes" id="UP001314170"/>
    </source>
</evidence>
<dbReference type="AlphaFoldDB" id="A0AAV1RSV2"/>
<sequence>MESGLERGRVRLRVAKAFKGKIGEVYGETEELVDGVSKESVNWACGKGNRWRMALVVKFISTMGFGGGKAEALKTPRLAKEGILAYRRS</sequence>
<evidence type="ECO:0000313" key="1">
    <source>
        <dbReference type="EMBL" id="CAK7338364.1"/>
    </source>
</evidence>
<dbReference type="Proteomes" id="UP001314170">
    <property type="component" value="Unassembled WGS sequence"/>
</dbReference>
<dbReference type="EMBL" id="CAWUPB010001116">
    <property type="protein sequence ID" value="CAK7338364.1"/>
    <property type="molecule type" value="Genomic_DNA"/>
</dbReference>
<proteinExistence type="predicted"/>
<name>A0AAV1RSV2_9ROSI</name>
<organism evidence="1 2">
    <name type="scientific">Dovyalis caffra</name>
    <dbReference type="NCBI Taxonomy" id="77055"/>
    <lineage>
        <taxon>Eukaryota</taxon>
        <taxon>Viridiplantae</taxon>
        <taxon>Streptophyta</taxon>
        <taxon>Embryophyta</taxon>
        <taxon>Tracheophyta</taxon>
        <taxon>Spermatophyta</taxon>
        <taxon>Magnoliopsida</taxon>
        <taxon>eudicotyledons</taxon>
        <taxon>Gunneridae</taxon>
        <taxon>Pentapetalae</taxon>
        <taxon>rosids</taxon>
        <taxon>fabids</taxon>
        <taxon>Malpighiales</taxon>
        <taxon>Salicaceae</taxon>
        <taxon>Flacourtieae</taxon>
        <taxon>Dovyalis</taxon>
    </lineage>
</organism>
<gene>
    <name evidence="1" type="ORF">DCAF_LOCUS13410</name>
</gene>
<accession>A0AAV1RSV2</accession>
<keyword evidence="2" id="KW-1185">Reference proteome</keyword>
<reference evidence="1 2" key="1">
    <citation type="submission" date="2024-01" db="EMBL/GenBank/DDBJ databases">
        <authorList>
            <person name="Waweru B."/>
        </authorList>
    </citation>
    <scope>NUCLEOTIDE SEQUENCE [LARGE SCALE GENOMIC DNA]</scope>
</reference>